<sequence length="94" mass="9990">MRLPLTQAQTSHRIPSPSNRHPLPVAHSASCCLEGLLQHIAIGTVTCYSASRGLEGSLQRITTAAMICYSAACALEESLQHITNGVVTATQHPL</sequence>
<reference evidence="2 3" key="1">
    <citation type="journal article" date="2018" name="Nat. Ecol. Evol.">
        <title>Shark genomes provide insights into elasmobranch evolution and the origin of vertebrates.</title>
        <authorList>
            <person name="Hara Y"/>
            <person name="Yamaguchi K"/>
            <person name="Onimaru K"/>
            <person name="Kadota M"/>
            <person name="Koyanagi M"/>
            <person name="Keeley SD"/>
            <person name="Tatsumi K"/>
            <person name="Tanaka K"/>
            <person name="Motone F"/>
            <person name="Kageyama Y"/>
            <person name="Nozu R"/>
            <person name="Adachi N"/>
            <person name="Nishimura O"/>
            <person name="Nakagawa R"/>
            <person name="Tanegashima C"/>
            <person name="Kiyatake I"/>
            <person name="Matsumoto R"/>
            <person name="Murakumo K"/>
            <person name="Nishida K"/>
            <person name="Terakita A"/>
            <person name="Kuratani S"/>
            <person name="Sato K"/>
            <person name="Hyodo S Kuraku.S."/>
        </authorList>
    </citation>
    <scope>NUCLEOTIDE SEQUENCE [LARGE SCALE GENOMIC DNA]</scope>
</reference>
<keyword evidence="3" id="KW-1185">Reference proteome</keyword>
<proteinExistence type="predicted"/>
<protein>
    <submittedName>
        <fullName evidence="2">Uncharacterized protein</fullName>
    </submittedName>
</protein>
<dbReference type="Proteomes" id="UP000287033">
    <property type="component" value="Unassembled WGS sequence"/>
</dbReference>
<feature type="region of interest" description="Disordered" evidence="1">
    <location>
        <begin position="1"/>
        <end position="21"/>
    </location>
</feature>
<dbReference type="EMBL" id="BEZZ01072211">
    <property type="protein sequence ID" value="GCC42391.1"/>
    <property type="molecule type" value="Genomic_DNA"/>
</dbReference>
<comment type="caution">
    <text evidence="2">The sequence shown here is derived from an EMBL/GenBank/DDBJ whole genome shotgun (WGS) entry which is preliminary data.</text>
</comment>
<feature type="non-terminal residue" evidence="2">
    <location>
        <position position="94"/>
    </location>
</feature>
<accession>A0A401TIA8</accession>
<dbReference type="AlphaFoldDB" id="A0A401TIA8"/>
<organism evidence="2 3">
    <name type="scientific">Chiloscyllium punctatum</name>
    <name type="common">Brownbanded bambooshark</name>
    <name type="synonym">Hemiscyllium punctatum</name>
    <dbReference type="NCBI Taxonomy" id="137246"/>
    <lineage>
        <taxon>Eukaryota</taxon>
        <taxon>Metazoa</taxon>
        <taxon>Chordata</taxon>
        <taxon>Craniata</taxon>
        <taxon>Vertebrata</taxon>
        <taxon>Chondrichthyes</taxon>
        <taxon>Elasmobranchii</taxon>
        <taxon>Galeomorphii</taxon>
        <taxon>Galeoidea</taxon>
        <taxon>Orectolobiformes</taxon>
        <taxon>Hemiscylliidae</taxon>
        <taxon>Chiloscyllium</taxon>
    </lineage>
</organism>
<name>A0A401TIA8_CHIPU</name>
<evidence type="ECO:0000313" key="2">
    <source>
        <dbReference type="EMBL" id="GCC42391.1"/>
    </source>
</evidence>
<evidence type="ECO:0000313" key="3">
    <source>
        <dbReference type="Proteomes" id="UP000287033"/>
    </source>
</evidence>
<feature type="compositionally biased region" description="Polar residues" evidence="1">
    <location>
        <begin position="1"/>
        <end position="19"/>
    </location>
</feature>
<evidence type="ECO:0000256" key="1">
    <source>
        <dbReference type="SAM" id="MobiDB-lite"/>
    </source>
</evidence>
<gene>
    <name evidence="2" type="ORF">chiPu_0026095</name>
</gene>